<dbReference type="STRING" id="1169540.A0A0G4FNC7"/>
<feature type="region of interest" description="Disordered" evidence="2">
    <location>
        <begin position="297"/>
        <end position="328"/>
    </location>
</feature>
<dbReference type="VEuPathDB" id="CryptoDB:Vbra_21514"/>
<dbReference type="PANTHER" id="PTHR34793:SF1">
    <property type="entry name" value="PROTEIN THYLAKOID FORMATION 1, CHLOROPLASTIC"/>
    <property type="match status" value="1"/>
</dbReference>
<keyword evidence="3" id="KW-0732">Signal</keyword>
<dbReference type="InParanoid" id="A0A0G4FNC7"/>
<proteinExistence type="predicted"/>
<feature type="chain" id="PRO_5005189012" evidence="3">
    <location>
        <begin position="21"/>
        <end position="328"/>
    </location>
</feature>
<feature type="signal peptide" evidence="3">
    <location>
        <begin position="1"/>
        <end position="20"/>
    </location>
</feature>
<reference evidence="4 5" key="1">
    <citation type="submission" date="2014-11" db="EMBL/GenBank/DDBJ databases">
        <authorList>
            <person name="Zhu J."/>
            <person name="Qi W."/>
            <person name="Song R."/>
        </authorList>
    </citation>
    <scope>NUCLEOTIDE SEQUENCE [LARGE SCALE GENOMIC DNA]</scope>
</reference>
<dbReference type="Pfam" id="PF11264">
    <property type="entry name" value="ThylakoidFormat"/>
    <property type="match status" value="1"/>
</dbReference>
<protein>
    <submittedName>
        <fullName evidence="4">Uncharacterized protein</fullName>
    </submittedName>
</protein>
<dbReference type="OrthoDB" id="4812at2759"/>
<dbReference type="Proteomes" id="UP000041254">
    <property type="component" value="Unassembled WGS sequence"/>
</dbReference>
<evidence type="ECO:0000256" key="3">
    <source>
        <dbReference type="SAM" id="SignalP"/>
    </source>
</evidence>
<evidence type="ECO:0000313" key="4">
    <source>
        <dbReference type="EMBL" id="CEM15701.1"/>
    </source>
</evidence>
<keyword evidence="1" id="KW-0175">Coiled coil</keyword>
<accession>A0A0G4FNC7</accession>
<sequence>MKQALLVLMAVCAWTRLAHALITGTSPYHSGMRTVSPHTHRGSSLRRQQAVTMLAEKDIDLQVLKNQAGAATKAKTLSDSTRAFYSLWGAIPIMEPYRRVVDELLTAAHFAKVDVRFTYDPIFALGFATVFDRLTDGYPPGESEKQRLFDCLAKAVDEDPSKMRGDAQKLKEWVTGKGGSSEILSAFNAAKPGDKGIEGTIESIKANPLWLYNRVWGVGLYTMMEMANTEVTQESVTEWMSALDCNYKFGGPKKCFTDYTVWSANLQRLREVQKVFKEMEIRRKKDLAEKLEARAKELQEKESKLGEPATAASTSQEPAPVASGSESS</sequence>
<keyword evidence="5" id="KW-1185">Reference proteome</keyword>
<organism evidence="4 5">
    <name type="scientific">Vitrella brassicaformis (strain CCMP3155)</name>
    <dbReference type="NCBI Taxonomy" id="1169540"/>
    <lineage>
        <taxon>Eukaryota</taxon>
        <taxon>Sar</taxon>
        <taxon>Alveolata</taxon>
        <taxon>Colpodellida</taxon>
        <taxon>Vitrellaceae</taxon>
        <taxon>Vitrella</taxon>
    </lineage>
</organism>
<dbReference type="AlphaFoldDB" id="A0A0G4FNC7"/>
<dbReference type="PANTHER" id="PTHR34793">
    <property type="entry name" value="PROTEIN THYLAKOID FORMATION 1, CHLOROPLASTIC"/>
    <property type="match status" value="1"/>
</dbReference>
<evidence type="ECO:0000313" key="5">
    <source>
        <dbReference type="Proteomes" id="UP000041254"/>
    </source>
</evidence>
<dbReference type="GO" id="GO:0010207">
    <property type="term" value="P:photosystem II assembly"/>
    <property type="evidence" value="ECO:0007669"/>
    <property type="project" value="InterPro"/>
</dbReference>
<dbReference type="EMBL" id="CDMY01000468">
    <property type="protein sequence ID" value="CEM15701.1"/>
    <property type="molecule type" value="Genomic_DNA"/>
</dbReference>
<evidence type="ECO:0000256" key="1">
    <source>
        <dbReference type="ARBA" id="ARBA00023054"/>
    </source>
</evidence>
<evidence type="ECO:0000256" key="2">
    <source>
        <dbReference type="SAM" id="MobiDB-lite"/>
    </source>
</evidence>
<dbReference type="InterPro" id="IPR017499">
    <property type="entry name" value="Thf1"/>
</dbReference>
<gene>
    <name evidence="4" type="ORF">Vbra_21514</name>
</gene>
<name>A0A0G4FNC7_VITBC</name>